<dbReference type="Proteomes" id="UP000464495">
    <property type="component" value="Chromosome"/>
</dbReference>
<evidence type="ECO:0000313" key="1">
    <source>
        <dbReference type="EMBL" id="QHQ35834.1"/>
    </source>
</evidence>
<proteinExistence type="predicted"/>
<protein>
    <submittedName>
        <fullName evidence="1">Uncharacterized protein</fullName>
    </submittedName>
</protein>
<sequence length="113" mass="13318">MTTDGKPKSPLARLAHALRWPWSRRRRAIDELLSRCSKDSVPRYVYLNGAGDLENRRRVAKIEREINKDIHARRMRGEYVDTHHYLFSAEMRSAMRRQRNGLPPLKSNPPRDP</sequence>
<name>A0A6P1SYS2_9RHOB</name>
<gene>
    <name evidence="1" type="ORF">GO499_11955</name>
</gene>
<dbReference type="EMBL" id="CP046620">
    <property type="protein sequence ID" value="QHQ35834.1"/>
    <property type="molecule type" value="Genomic_DNA"/>
</dbReference>
<reference evidence="1 2" key="1">
    <citation type="submission" date="2019-12" db="EMBL/GenBank/DDBJ databases">
        <title>Complete genome sequence of Algicella marina strain 9Alg 56(T) isolated from the red alga Tichocarpus crinitus.</title>
        <authorList>
            <person name="Kim S.-G."/>
            <person name="Nedashkovskaya O.I."/>
        </authorList>
    </citation>
    <scope>NUCLEOTIDE SEQUENCE [LARGE SCALE GENOMIC DNA]</scope>
    <source>
        <strain evidence="1 2">9Alg 56</strain>
    </source>
</reference>
<evidence type="ECO:0000313" key="2">
    <source>
        <dbReference type="Proteomes" id="UP000464495"/>
    </source>
</evidence>
<dbReference type="RefSeq" id="WP_161862392.1">
    <property type="nucleotide sequence ID" value="NZ_CP046620.1"/>
</dbReference>
<dbReference type="AlphaFoldDB" id="A0A6P1SYS2"/>
<accession>A0A6P1SYS2</accession>
<dbReference type="KEGG" id="amaq:GO499_11955"/>
<organism evidence="1 2">
    <name type="scientific">Algicella marina</name>
    <dbReference type="NCBI Taxonomy" id="2683284"/>
    <lineage>
        <taxon>Bacteria</taxon>
        <taxon>Pseudomonadati</taxon>
        <taxon>Pseudomonadota</taxon>
        <taxon>Alphaproteobacteria</taxon>
        <taxon>Rhodobacterales</taxon>
        <taxon>Paracoccaceae</taxon>
        <taxon>Algicella</taxon>
    </lineage>
</organism>
<keyword evidence="2" id="KW-1185">Reference proteome</keyword>